<dbReference type="InterPro" id="IPR015813">
    <property type="entry name" value="Pyrv/PenolPyrv_kinase-like_dom"/>
</dbReference>
<keyword evidence="11 14" id="KW-0324">Glycolysis</keyword>
<keyword evidence="8 14" id="KW-0418">Kinase</keyword>
<feature type="domain" description="Pyruvate kinase C-terminal" evidence="16">
    <location>
        <begin position="221"/>
        <end position="373"/>
    </location>
</feature>
<dbReference type="InterPro" id="IPR015793">
    <property type="entry name" value="Pyrv_Knase_brl"/>
</dbReference>
<dbReference type="InterPro" id="IPR036918">
    <property type="entry name" value="Pyrv_Knase_C_sf"/>
</dbReference>
<evidence type="ECO:0000259" key="15">
    <source>
        <dbReference type="Pfam" id="PF00224"/>
    </source>
</evidence>
<dbReference type="KEGG" id="mng:MNEG_6044"/>
<dbReference type="RefSeq" id="XP_013900931.1">
    <property type="nucleotide sequence ID" value="XM_014045477.1"/>
</dbReference>
<dbReference type="Pfam" id="PF00224">
    <property type="entry name" value="PK"/>
    <property type="match status" value="1"/>
</dbReference>
<name>A0A0D2MMX5_9CHLO</name>
<dbReference type="Gene3D" id="3.40.1380.20">
    <property type="entry name" value="Pyruvate kinase, C-terminal domain"/>
    <property type="match status" value="1"/>
</dbReference>
<dbReference type="InterPro" id="IPR015795">
    <property type="entry name" value="Pyrv_Knase_C"/>
</dbReference>
<dbReference type="GO" id="GO:0004743">
    <property type="term" value="F:pyruvate kinase activity"/>
    <property type="evidence" value="ECO:0007669"/>
    <property type="project" value="UniProtKB-EC"/>
</dbReference>
<evidence type="ECO:0000256" key="2">
    <source>
        <dbReference type="ARBA" id="ARBA00004997"/>
    </source>
</evidence>
<feature type="domain" description="Pyruvate kinase barrel" evidence="15">
    <location>
        <begin position="18"/>
        <end position="179"/>
    </location>
</feature>
<comment type="catalytic activity">
    <reaction evidence="13 14">
        <text>pyruvate + ATP = phosphoenolpyruvate + ADP + H(+)</text>
        <dbReference type="Rhea" id="RHEA:18157"/>
        <dbReference type="ChEBI" id="CHEBI:15361"/>
        <dbReference type="ChEBI" id="CHEBI:15378"/>
        <dbReference type="ChEBI" id="CHEBI:30616"/>
        <dbReference type="ChEBI" id="CHEBI:58702"/>
        <dbReference type="ChEBI" id="CHEBI:456216"/>
        <dbReference type="EC" id="2.7.1.40"/>
    </reaction>
</comment>
<evidence type="ECO:0000256" key="5">
    <source>
        <dbReference type="ARBA" id="ARBA00022679"/>
    </source>
</evidence>
<evidence type="ECO:0000256" key="1">
    <source>
        <dbReference type="ARBA" id="ARBA00001958"/>
    </source>
</evidence>
<dbReference type="EMBL" id="KK101169">
    <property type="protein sequence ID" value="KIZ01912.1"/>
    <property type="molecule type" value="Genomic_DNA"/>
</dbReference>
<keyword evidence="5 14" id="KW-0808">Transferase</keyword>
<dbReference type="Gene3D" id="3.20.20.60">
    <property type="entry name" value="Phosphoenolpyruvate-binding domains"/>
    <property type="match status" value="1"/>
</dbReference>
<protein>
    <recommendedName>
        <fullName evidence="4 14">Pyruvate kinase</fullName>
        <ecNumber evidence="4 14">2.7.1.40</ecNumber>
    </recommendedName>
</protein>
<dbReference type="InterPro" id="IPR040442">
    <property type="entry name" value="Pyrv_kinase-like_dom_sf"/>
</dbReference>
<accession>A0A0D2MMX5</accession>
<dbReference type="GO" id="GO:0005524">
    <property type="term" value="F:ATP binding"/>
    <property type="evidence" value="ECO:0007669"/>
    <property type="project" value="UniProtKB-KW"/>
</dbReference>
<keyword evidence="6" id="KW-0479">Metal-binding</keyword>
<dbReference type="EC" id="2.7.1.40" evidence="4 14"/>
<dbReference type="STRING" id="145388.A0A0D2MMX5"/>
<dbReference type="GO" id="GO:0030955">
    <property type="term" value="F:potassium ion binding"/>
    <property type="evidence" value="ECO:0007669"/>
    <property type="project" value="InterPro"/>
</dbReference>
<evidence type="ECO:0000256" key="10">
    <source>
        <dbReference type="ARBA" id="ARBA00022842"/>
    </source>
</evidence>
<dbReference type="Pfam" id="PF02887">
    <property type="entry name" value="PK_C"/>
    <property type="match status" value="1"/>
</dbReference>
<evidence type="ECO:0000256" key="8">
    <source>
        <dbReference type="ARBA" id="ARBA00022777"/>
    </source>
</evidence>
<keyword evidence="10 14" id="KW-0460">Magnesium</keyword>
<evidence type="ECO:0000256" key="4">
    <source>
        <dbReference type="ARBA" id="ARBA00012142"/>
    </source>
</evidence>
<evidence type="ECO:0000313" key="17">
    <source>
        <dbReference type="EMBL" id="KIZ01912.1"/>
    </source>
</evidence>
<evidence type="ECO:0000256" key="3">
    <source>
        <dbReference type="ARBA" id="ARBA00008663"/>
    </source>
</evidence>
<dbReference type="PRINTS" id="PR01050">
    <property type="entry name" value="PYRUVTKNASE"/>
</dbReference>
<dbReference type="GeneID" id="25738920"/>
<keyword evidence="12 17" id="KW-0670">Pyruvate</keyword>
<evidence type="ECO:0000313" key="18">
    <source>
        <dbReference type="Proteomes" id="UP000054498"/>
    </source>
</evidence>
<evidence type="ECO:0000256" key="6">
    <source>
        <dbReference type="ARBA" id="ARBA00022723"/>
    </source>
</evidence>
<evidence type="ECO:0000256" key="7">
    <source>
        <dbReference type="ARBA" id="ARBA00022741"/>
    </source>
</evidence>
<dbReference type="GO" id="GO:0000287">
    <property type="term" value="F:magnesium ion binding"/>
    <property type="evidence" value="ECO:0007669"/>
    <property type="project" value="InterPro"/>
</dbReference>
<dbReference type="SUPFAM" id="SSF51621">
    <property type="entry name" value="Phosphoenolpyruvate/pyruvate domain"/>
    <property type="match status" value="1"/>
</dbReference>
<keyword evidence="18" id="KW-1185">Reference proteome</keyword>
<keyword evidence="7" id="KW-0547">Nucleotide-binding</keyword>
<gene>
    <name evidence="17" type="ORF">MNEG_6044</name>
</gene>
<evidence type="ECO:0000256" key="13">
    <source>
        <dbReference type="ARBA" id="ARBA00048152"/>
    </source>
</evidence>
<dbReference type="OrthoDB" id="108365at2759"/>
<keyword evidence="9" id="KW-0067">ATP-binding</keyword>
<sequence length="416" mass="43956">MLDDPVDVHAPGFDGMLLLGISDKDALVQFGRANAIDYVALSFTRTPDDVTEARAYLDSVGLEGAKIIAKIENKEGLVNFLEIANAADAIILSRGSMGNCLDPEKMFLAQKMLLSCNYAGRPVFVTRVVDTMTDAPRPTRRAARAAPAEATDVANLVLDGADGIVLGSETFRGKFPVASAETVVAIARQAEHSYDSYRYYQYVTERMGLNTLETVMHDKTEALATAAVRAATKLRAALIIVFTVTGRTARLIAKYRPGQPILTMVMPAGWTPNKPLASADDYQSASHLAAAAATDAAGGGISEAVAAAARQCLHYRGVLPVAAGGGARGALAGDSAALHEALRVAHERGLTRPGDRVVVSQCPRVHQKHADTMQERGVVKILTLGADGVATRVANAVLDKAGHVVGSVEEDETDLV</sequence>
<dbReference type="Proteomes" id="UP000054498">
    <property type="component" value="Unassembled WGS sequence"/>
</dbReference>
<organism evidence="17 18">
    <name type="scientific">Monoraphidium neglectum</name>
    <dbReference type="NCBI Taxonomy" id="145388"/>
    <lineage>
        <taxon>Eukaryota</taxon>
        <taxon>Viridiplantae</taxon>
        <taxon>Chlorophyta</taxon>
        <taxon>core chlorophytes</taxon>
        <taxon>Chlorophyceae</taxon>
        <taxon>CS clade</taxon>
        <taxon>Sphaeropleales</taxon>
        <taxon>Selenastraceae</taxon>
        <taxon>Monoraphidium</taxon>
    </lineage>
</organism>
<evidence type="ECO:0000256" key="9">
    <source>
        <dbReference type="ARBA" id="ARBA00022840"/>
    </source>
</evidence>
<comment type="pathway">
    <text evidence="2 14">Carbohydrate degradation; glycolysis; pyruvate from D-glyceraldehyde 3-phosphate: step 5/5.</text>
</comment>
<comment type="similarity">
    <text evidence="3 14">Belongs to the pyruvate kinase family.</text>
</comment>
<dbReference type="SUPFAM" id="SSF52935">
    <property type="entry name" value="PK C-terminal domain-like"/>
    <property type="match status" value="2"/>
</dbReference>
<dbReference type="InterPro" id="IPR001697">
    <property type="entry name" value="Pyr_Knase"/>
</dbReference>
<dbReference type="AlphaFoldDB" id="A0A0D2MMX5"/>
<dbReference type="InterPro" id="IPR018209">
    <property type="entry name" value="Pyrv_Knase_AS"/>
</dbReference>
<evidence type="ECO:0000256" key="14">
    <source>
        <dbReference type="RuleBase" id="RU000504"/>
    </source>
</evidence>
<comment type="cofactor">
    <cofactor evidence="1">
        <name>K(+)</name>
        <dbReference type="ChEBI" id="CHEBI:29103"/>
    </cofactor>
</comment>
<dbReference type="PROSITE" id="PS00110">
    <property type="entry name" value="PYRUVATE_KINASE"/>
    <property type="match status" value="1"/>
</dbReference>
<dbReference type="PANTHER" id="PTHR11817">
    <property type="entry name" value="PYRUVATE KINASE"/>
    <property type="match status" value="1"/>
</dbReference>
<dbReference type="GO" id="GO:0016301">
    <property type="term" value="F:kinase activity"/>
    <property type="evidence" value="ECO:0007669"/>
    <property type="project" value="UniProtKB-KW"/>
</dbReference>
<dbReference type="UniPathway" id="UPA00109">
    <property type="reaction ID" value="UER00188"/>
</dbReference>
<evidence type="ECO:0000256" key="12">
    <source>
        <dbReference type="ARBA" id="ARBA00023317"/>
    </source>
</evidence>
<proteinExistence type="inferred from homology"/>
<evidence type="ECO:0000259" key="16">
    <source>
        <dbReference type="Pfam" id="PF02887"/>
    </source>
</evidence>
<reference evidence="17 18" key="1">
    <citation type="journal article" date="2013" name="BMC Genomics">
        <title>Reconstruction of the lipid metabolism for the microalga Monoraphidium neglectum from its genome sequence reveals characteristics suitable for biofuel production.</title>
        <authorList>
            <person name="Bogen C."/>
            <person name="Al-Dilaimi A."/>
            <person name="Albersmeier A."/>
            <person name="Wichmann J."/>
            <person name="Grundmann M."/>
            <person name="Rupp O."/>
            <person name="Lauersen K.J."/>
            <person name="Blifernez-Klassen O."/>
            <person name="Kalinowski J."/>
            <person name="Goesmann A."/>
            <person name="Mussgnug J.H."/>
            <person name="Kruse O."/>
        </authorList>
    </citation>
    <scope>NUCLEOTIDE SEQUENCE [LARGE SCALE GENOMIC DNA]</scope>
    <source>
        <strain evidence="17 18">SAG 48.87</strain>
    </source>
</reference>
<evidence type="ECO:0000256" key="11">
    <source>
        <dbReference type="ARBA" id="ARBA00023152"/>
    </source>
</evidence>